<sequence length="100" mass="12183">MNPHHHHHPPHLRPSNTFLPRLLHHLHPQFTIHLLRRSITLHHHHHHHRRLHHLYPHHHHLYTKAHCHQSMEFRTLPLHLHPSIDSFEKFSTSNLTSTQP</sequence>
<evidence type="ECO:0000313" key="1">
    <source>
        <dbReference type="EnsemblPlants" id="MELO3C004549.2.1"/>
    </source>
</evidence>
<dbReference type="EnsemblPlants" id="MELO3C004549.2.1">
    <property type="protein sequence ID" value="MELO3C004549.2.1"/>
    <property type="gene ID" value="MELO3C004549.2"/>
</dbReference>
<dbReference type="AlphaFoldDB" id="A0A9I9CJI8"/>
<proteinExistence type="predicted"/>
<name>A0A9I9CJI8_CUCME</name>
<protein>
    <submittedName>
        <fullName evidence="1">Uncharacterized protein</fullName>
    </submittedName>
</protein>
<dbReference type="Gramene" id="MELO3C004549.2.1">
    <property type="protein sequence ID" value="MELO3C004549.2.1"/>
    <property type="gene ID" value="MELO3C004549.2"/>
</dbReference>
<accession>A0A9I9CJI8</accession>
<organism evidence="1">
    <name type="scientific">Cucumis melo</name>
    <name type="common">Muskmelon</name>
    <dbReference type="NCBI Taxonomy" id="3656"/>
    <lineage>
        <taxon>Eukaryota</taxon>
        <taxon>Viridiplantae</taxon>
        <taxon>Streptophyta</taxon>
        <taxon>Embryophyta</taxon>
        <taxon>Tracheophyta</taxon>
        <taxon>Spermatophyta</taxon>
        <taxon>Magnoliopsida</taxon>
        <taxon>eudicotyledons</taxon>
        <taxon>Gunneridae</taxon>
        <taxon>Pentapetalae</taxon>
        <taxon>rosids</taxon>
        <taxon>fabids</taxon>
        <taxon>Cucurbitales</taxon>
        <taxon>Cucurbitaceae</taxon>
        <taxon>Benincaseae</taxon>
        <taxon>Cucumis</taxon>
    </lineage>
</organism>
<reference evidence="1" key="1">
    <citation type="submission" date="2023-03" db="UniProtKB">
        <authorList>
            <consortium name="EnsemblPlants"/>
        </authorList>
    </citation>
    <scope>IDENTIFICATION</scope>
</reference>